<evidence type="ECO:0000313" key="10">
    <source>
        <dbReference type="EMBL" id="MBJ7602722.1"/>
    </source>
</evidence>
<dbReference type="SUPFAM" id="SSF47203">
    <property type="entry name" value="Acyl-CoA dehydrogenase C-terminal domain-like"/>
    <property type="match status" value="1"/>
</dbReference>
<protein>
    <submittedName>
        <fullName evidence="10">Acyl-CoA dehydrogenase family protein</fullName>
    </submittedName>
</protein>
<dbReference type="PANTHER" id="PTHR43884:SF12">
    <property type="entry name" value="ISOVALERYL-COA DEHYDROGENASE, MITOCHONDRIAL-RELATED"/>
    <property type="match status" value="1"/>
</dbReference>
<comment type="caution">
    <text evidence="10">The sequence shown here is derived from an EMBL/GenBank/DDBJ whole genome shotgun (WGS) entry which is preliminary data.</text>
</comment>
<dbReference type="EMBL" id="JAEKNQ010000022">
    <property type="protein sequence ID" value="MBJ7602722.1"/>
    <property type="molecule type" value="Genomic_DNA"/>
</dbReference>
<evidence type="ECO:0000256" key="3">
    <source>
        <dbReference type="ARBA" id="ARBA00022630"/>
    </source>
</evidence>
<evidence type="ECO:0000313" key="11">
    <source>
        <dbReference type="Proteomes" id="UP000620075"/>
    </source>
</evidence>
<reference evidence="10 11" key="1">
    <citation type="submission" date="2020-10" db="EMBL/GenBank/DDBJ databases">
        <title>Ca. Dormibacterota MAGs.</title>
        <authorList>
            <person name="Montgomery K."/>
        </authorList>
    </citation>
    <scope>NUCLEOTIDE SEQUENCE [LARGE SCALE GENOMIC DNA]</scope>
    <source>
        <strain evidence="10">SC8811_S16_3</strain>
    </source>
</reference>
<dbReference type="GO" id="GO:0003995">
    <property type="term" value="F:acyl-CoA dehydrogenase activity"/>
    <property type="evidence" value="ECO:0007669"/>
    <property type="project" value="InterPro"/>
</dbReference>
<dbReference type="InterPro" id="IPR006091">
    <property type="entry name" value="Acyl-CoA_Oxase/DH_mid-dom"/>
</dbReference>
<dbReference type="InterPro" id="IPR013786">
    <property type="entry name" value="AcylCoA_DH/ox_N"/>
</dbReference>
<feature type="domain" description="Acyl-CoA oxidase/dehydrogenase middle" evidence="8">
    <location>
        <begin position="113"/>
        <end position="201"/>
    </location>
</feature>
<organism evidence="10 11">
    <name type="scientific">Candidatus Dormiibacter inghamiae</name>
    <dbReference type="NCBI Taxonomy" id="3127013"/>
    <lineage>
        <taxon>Bacteria</taxon>
        <taxon>Bacillati</taxon>
        <taxon>Candidatus Dormiibacterota</taxon>
        <taxon>Candidatus Dormibacteria</taxon>
        <taxon>Candidatus Dormibacterales</taxon>
        <taxon>Candidatus Dormibacteraceae</taxon>
        <taxon>Candidatus Dormiibacter</taxon>
    </lineage>
</organism>
<dbReference type="Pfam" id="PF02771">
    <property type="entry name" value="Acyl-CoA_dh_N"/>
    <property type="match status" value="1"/>
</dbReference>
<feature type="domain" description="Acyl-CoA dehydrogenase/oxidase N-terminal" evidence="9">
    <location>
        <begin position="7"/>
        <end position="109"/>
    </location>
</feature>
<dbReference type="InterPro" id="IPR046373">
    <property type="entry name" value="Acyl-CoA_Oxase/DH_mid-dom_sf"/>
</dbReference>
<dbReference type="Pfam" id="PF02770">
    <property type="entry name" value="Acyl-CoA_dh_M"/>
    <property type="match status" value="1"/>
</dbReference>
<dbReference type="Proteomes" id="UP000620075">
    <property type="component" value="Unassembled WGS sequence"/>
</dbReference>
<evidence type="ECO:0000256" key="2">
    <source>
        <dbReference type="ARBA" id="ARBA00009347"/>
    </source>
</evidence>
<dbReference type="InterPro" id="IPR037069">
    <property type="entry name" value="AcylCoA_DH/ox_N_sf"/>
</dbReference>
<proteinExistence type="inferred from homology"/>
<dbReference type="PANTHER" id="PTHR43884">
    <property type="entry name" value="ACYL-COA DEHYDROGENASE"/>
    <property type="match status" value="1"/>
</dbReference>
<gene>
    <name evidence="10" type="ORF">JF888_05945</name>
</gene>
<keyword evidence="4 6" id="KW-0274">FAD</keyword>
<dbReference type="SUPFAM" id="SSF56645">
    <property type="entry name" value="Acyl-CoA dehydrogenase NM domain-like"/>
    <property type="match status" value="1"/>
</dbReference>
<dbReference type="Gene3D" id="2.40.110.10">
    <property type="entry name" value="Butyryl-CoA Dehydrogenase, subunit A, domain 2"/>
    <property type="match status" value="1"/>
</dbReference>
<sequence length="374" mass="40177">MDLRLEPELLQIAARARRLAEERLAPRARRSDEEGIFDRDLVPQLGAAGLLDDRLSAQATALIAEELGRVDSSVRGFVTVQAGLVGHCLADWGTEAQKEAWLHRLRAGEAIGCYALTEPEAGTDARSITTRATRTDDGWRLKGEKHWITNGGVADLGLVFARADEGLSAFVVPTSTPGFERMPMPGRELGHRGSNHAVLRLEVALPVDAPLGEPGQGFKVAMSALGHGRLGVAAGAVGVLQACLEATVDFARRRRQFGQRIGDFGMIQAALADMATDLAAGRLLVRQAAWLRDAGEDNAQALAMAKLFCTEAALRGADQAILIHGARGYSNEYAVERYWRDAKGMQIYEGTAHVQRVILARQLLGRDEGGASGG</sequence>
<keyword evidence="5 6" id="KW-0560">Oxidoreductase</keyword>
<evidence type="ECO:0000256" key="5">
    <source>
        <dbReference type="ARBA" id="ARBA00023002"/>
    </source>
</evidence>
<dbReference type="AlphaFoldDB" id="A0A934NGW6"/>
<evidence type="ECO:0000256" key="1">
    <source>
        <dbReference type="ARBA" id="ARBA00001974"/>
    </source>
</evidence>
<dbReference type="InterPro" id="IPR009100">
    <property type="entry name" value="AcylCoA_DH/oxidase_NM_dom_sf"/>
</dbReference>
<keyword evidence="3 6" id="KW-0285">Flavoprotein</keyword>
<evidence type="ECO:0000259" key="8">
    <source>
        <dbReference type="Pfam" id="PF02770"/>
    </source>
</evidence>
<evidence type="ECO:0000259" key="9">
    <source>
        <dbReference type="Pfam" id="PF02771"/>
    </source>
</evidence>
<dbReference type="FunFam" id="1.20.140.10:FF:000001">
    <property type="entry name" value="Acyl-CoA dehydrogenase"/>
    <property type="match status" value="1"/>
</dbReference>
<dbReference type="Pfam" id="PF00441">
    <property type="entry name" value="Acyl-CoA_dh_1"/>
    <property type="match status" value="1"/>
</dbReference>
<dbReference type="InterPro" id="IPR006089">
    <property type="entry name" value="Acyl-CoA_DH_CS"/>
</dbReference>
<dbReference type="RefSeq" id="WP_338177545.1">
    <property type="nucleotide sequence ID" value="NZ_JAEKNQ010000022.1"/>
</dbReference>
<comment type="similarity">
    <text evidence="2 6">Belongs to the acyl-CoA dehydrogenase family.</text>
</comment>
<name>A0A934NGW6_9BACT</name>
<dbReference type="Gene3D" id="1.20.140.10">
    <property type="entry name" value="Butyryl-CoA Dehydrogenase, subunit A, domain 3"/>
    <property type="match status" value="1"/>
</dbReference>
<dbReference type="GO" id="GO:0050660">
    <property type="term" value="F:flavin adenine dinucleotide binding"/>
    <property type="evidence" value="ECO:0007669"/>
    <property type="project" value="InterPro"/>
</dbReference>
<comment type="cofactor">
    <cofactor evidence="1 6">
        <name>FAD</name>
        <dbReference type="ChEBI" id="CHEBI:57692"/>
    </cofactor>
</comment>
<dbReference type="InterPro" id="IPR009075">
    <property type="entry name" value="AcylCo_DH/oxidase_C"/>
</dbReference>
<accession>A0A934NGW6</accession>
<feature type="domain" description="Acyl-CoA dehydrogenase/oxidase C-terminal" evidence="7">
    <location>
        <begin position="215"/>
        <end position="364"/>
    </location>
</feature>
<evidence type="ECO:0000259" key="7">
    <source>
        <dbReference type="Pfam" id="PF00441"/>
    </source>
</evidence>
<dbReference type="PROSITE" id="PS00072">
    <property type="entry name" value="ACYL_COA_DH_1"/>
    <property type="match status" value="1"/>
</dbReference>
<dbReference type="Gene3D" id="1.10.540.10">
    <property type="entry name" value="Acyl-CoA dehydrogenase/oxidase, N-terminal domain"/>
    <property type="match status" value="1"/>
</dbReference>
<evidence type="ECO:0000256" key="6">
    <source>
        <dbReference type="RuleBase" id="RU362125"/>
    </source>
</evidence>
<dbReference type="InterPro" id="IPR036250">
    <property type="entry name" value="AcylCo_DH-like_C"/>
</dbReference>
<evidence type="ECO:0000256" key="4">
    <source>
        <dbReference type="ARBA" id="ARBA00022827"/>
    </source>
</evidence>